<evidence type="ECO:0000256" key="2">
    <source>
        <dbReference type="ARBA" id="ARBA00006376"/>
    </source>
</evidence>
<keyword evidence="5" id="KW-0663">Pyridoxal phosphate</keyword>
<proteinExistence type="inferred from homology"/>
<comment type="cofactor">
    <cofactor evidence="1">
        <name>pyridoxal 5'-phosphate</name>
        <dbReference type="ChEBI" id="CHEBI:597326"/>
    </cofactor>
</comment>
<dbReference type="Proteomes" id="UP000033999">
    <property type="component" value="Unassembled WGS sequence"/>
</dbReference>
<sequence>MAGTTAYPRILDWKKFAEIADSIGAILMADIAHIAGLVVGGVHPSPVPYVHVVTTTTHKTLRGPRGAMILVTKKGLKLDEKMGEKIDKAVFPGLQGGPHNNTTAGIAIALEKARSKSFVSYAKEIVSNAKVLADELLKHGFKLATGGTDNHLMVVDVRPFGIDGKIFAIALEKAGIVVNFNTIPHDPNPPFRPSGIRLGTPAITARGMKTSEMKKIAEWIYLVAKTKGQDKKVLKEINSQVKSLCRRFPIDI</sequence>
<evidence type="ECO:0000256" key="1">
    <source>
        <dbReference type="ARBA" id="ARBA00001933"/>
    </source>
</evidence>
<dbReference type="GO" id="GO:0032259">
    <property type="term" value="P:methylation"/>
    <property type="evidence" value="ECO:0007669"/>
    <property type="project" value="UniProtKB-KW"/>
</dbReference>
<dbReference type="EMBL" id="LCKX01000028">
    <property type="protein sequence ID" value="KKU06584.1"/>
    <property type="molecule type" value="Genomic_DNA"/>
</dbReference>
<evidence type="ECO:0000256" key="4">
    <source>
        <dbReference type="ARBA" id="ARBA00022679"/>
    </source>
</evidence>
<evidence type="ECO:0000256" key="5">
    <source>
        <dbReference type="ARBA" id="ARBA00022898"/>
    </source>
</evidence>
<dbReference type="InterPro" id="IPR015424">
    <property type="entry name" value="PyrdxlP-dep_Trfase"/>
</dbReference>
<accession>A0A0G1ME96</accession>
<dbReference type="PATRIC" id="fig|1619041.3.peg.748"/>
<dbReference type="GO" id="GO:0005829">
    <property type="term" value="C:cytosol"/>
    <property type="evidence" value="ECO:0007669"/>
    <property type="project" value="TreeGrafter"/>
</dbReference>
<dbReference type="InterPro" id="IPR015421">
    <property type="entry name" value="PyrdxlP-dep_Trfase_major"/>
</dbReference>
<dbReference type="GO" id="GO:0004372">
    <property type="term" value="F:glycine hydroxymethyltransferase activity"/>
    <property type="evidence" value="ECO:0007669"/>
    <property type="project" value="TreeGrafter"/>
</dbReference>
<dbReference type="GO" id="GO:0008168">
    <property type="term" value="F:methyltransferase activity"/>
    <property type="evidence" value="ECO:0007669"/>
    <property type="project" value="UniProtKB-KW"/>
</dbReference>
<gene>
    <name evidence="7" type="ORF">UX10_C0028G0012</name>
</gene>
<dbReference type="GO" id="GO:0006730">
    <property type="term" value="P:one-carbon metabolic process"/>
    <property type="evidence" value="ECO:0007669"/>
    <property type="project" value="UniProtKB-KW"/>
</dbReference>
<dbReference type="GO" id="GO:0019264">
    <property type="term" value="P:glycine biosynthetic process from serine"/>
    <property type="evidence" value="ECO:0007669"/>
    <property type="project" value="TreeGrafter"/>
</dbReference>
<dbReference type="GO" id="GO:0046653">
    <property type="term" value="P:tetrahydrofolate metabolic process"/>
    <property type="evidence" value="ECO:0007669"/>
    <property type="project" value="TreeGrafter"/>
</dbReference>
<evidence type="ECO:0000259" key="6">
    <source>
        <dbReference type="Pfam" id="PF00464"/>
    </source>
</evidence>
<dbReference type="SUPFAM" id="SSF53383">
    <property type="entry name" value="PLP-dependent transferases"/>
    <property type="match status" value="1"/>
</dbReference>
<evidence type="ECO:0000256" key="3">
    <source>
        <dbReference type="ARBA" id="ARBA00022563"/>
    </source>
</evidence>
<dbReference type="PANTHER" id="PTHR11680:SF35">
    <property type="entry name" value="SERINE HYDROXYMETHYLTRANSFERASE 1"/>
    <property type="match status" value="1"/>
</dbReference>
<comment type="caution">
    <text evidence="7">The sequence shown here is derived from an EMBL/GenBank/DDBJ whole genome shotgun (WGS) entry which is preliminary data.</text>
</comment>
<feature type="domain" description="Serine hydroxymethyltransferase-like" evidence="6">
    <location>
        <begin position="1"/>
        <end position="220"/>
    </location>
</feature>
<dbReference type="Gene3D" id="3.40.640.10">
    <property type="entry name" value="Type I PLP-dependent aspartate aminotransferase-like (Major domain)"/>
    <property type="match status" value="1"/>
</dbReference>
<dbReference type="InterPro" id="IPR049943">
    <property type="entry name" value="Ser_HO-MeTrfase-like"/>
</dbReference>
<dbReference type="Gene3D" id="3.90.1150.10">
    <property type="entry name" value="Aspartate Aminotransferase, domain 1"/>
    <property type="match status" value="1"/>
</dbReference>
<dbReference type="InterPro" id="IPR015422">
    <property type="entry name" value="PyrdxlP-dep_Trfase_small"/>
</dbReference>
<evidence type="ECO:0000313" key="7">
    <source>
        <dbReference type="EMBL" id="KKU06584.1"/>
    </source>
</evidence>
<reference evidence="7 8" key="1">
    <citation type="journal article" date="2015" name="Nature">
        <title>rRNA introns, odd ribosomes, and small enigmatic genomes across a large radiation of phyla.</title>
        <authorList>
            <person name="Brown C.T."/>
            <person name="Hug L.A."/>
            <person name="Thomas B.C."/>
            <person name="Sharon I."/>
            <person name="Castelle C.J."/>
            <person name="Singh A."/>
            <person name="Wilkins M.J."/>
            <person name="Williams K.H."/>
            <person name="Banfield J.F."/>
        </authorList>
    </citation>
    <scope>NUCLEOTIDE SEQUENCE [LARGE SCALE GENOMIC DNA]</scope>
</reference>
<dbReference type="InterPro" id="IPR019798">
    <property type="entry name" value="Ser_HO-MeTrfase_PLP_BS"/>
</dbReference>
<dbReference type="GO" id="GO:0030170">
    <property type="term" value="F:pyridoxal phosphate binding"/>
    <property type="evidence" value="ECO:0007669"/>
    <property type="project" value="InterPro"/>
</dbReference>
<evidence type="ECO:0000313" key="8">
    <source>
        <dbReference type="Proteomes" id="UP000033999"/>
    </source>
</evidence>
<organism evidence="7 8">
    <name type="scientific">Candidatus Magasanikbacteria bacterium GW2011_GWA2_45_39</name>
    <dbReference type="NCBI Taxonomy" id="1619041"/>
    <lineage>
        <taxon>Bacteria</taxon>
        <taxon>Candidatus Magasanikiibacteriota</taxon>
    </lineage>
</organism>
<keyword evidence="7" id="KW-0489">Methyltransferase</keyword>
<dbReference type="PANTHER" id="PTHR11680">
    <property type="entry name" value="SERINE HYDROXYMETHYLTRANSFERASE"/>
    <property type="match status" value="1"/>
</dbReference>
<dbReference type="Pfam" id="PF00464">
    <property type="entry name" value="SHMT"/>
    <property type="match status" value="1"/>
</dbReference>
<keyword evidence="4 7" id="KW-0808">Transferase</keyword>
<name>A0A0G1ME96_9BACT</name>
<dbReference type="AlphaFoldDB" id="A0A0G1ME96"/>
<dbReference type="InterPro" id="IPR039429">
    <property type="entry name" value="SHMT-like_dom"/>
</dbReference>
<keyword evidence="3" id="KW-0554">One-carbon metabolism</keyword>
<comment type="similarity">
    <text evidence="2">Belongs to the SHMT family.</text>
</comment>
<protein>
    <submittedName>
        <fullName evidence="7">Serine hydroxymethyltransferase</fullName>
    </submittedName>
</protein>
<dbReference type="PROSITE" id="PS00096">
    <property type="entry name" value="SHMT"/>
    <property type="match status" value="1"/>
</dbReference>